<keyword evidence="5 10" id="KW-0031">Aminopeptidase</keyword>
<dbReference type="Gene3D" id="3.40.1830.10">
    <property type="entry name" value="Thermophilic metalloprotease (M29)"/>
    <property type="match status" value="1"/>
</dbReference>
<dbReference type="OrthoDB" id="9803993at2"/>
<dbReference type="PANTHER" id="PTHR34448">
    <property type="entry name" value="AMINOPEPTIDASE"/>
    <property type="match status" value="1"/>
</dbReference>
<organism evidence="10 11">
    <name type="scientific">Ligilactobacillus ruminis DSM 20403 = NBRC 102161</name>
    <dbReference type="NCBI Taxonomy" id="1423798"/>
    <lineage>
        <taxon>Bacteria</taxon>
        <taxon>Bacillati</taxon>
        <taxon>Bacillota</taxon>
        <taxon>Bacilli</taxon>
        <taxon>Lactobacillales</taxon>
        <taxon>Lactobacillaceae</taxon>
        <taxon>Ligilactobacillus</taxon>
    </lineage>
</organism>
<comment type="cofactor">
    <cofactor evidence="2">
        <name>Mg(2+)</name>
        <dbReference type="ChEBI" id="CHEBI:18420"/>
    </cofactor>
</comment>
<protein>
    <submittedName>
        <fullName evidence="10">Aminopeptidase</fullName>
    </submittedName>
</protein>
<reference evidence="11" key="1">
    <citation type="submission" date="2016-10" db="EMBL/GenBank/DDBJ databases">
        <authorList>
            <person name="Varghese N."/>
            <person name="Submissions S."/>
        </authorList>
    </citation>
    <scope>NUCLEOTIDE SEQUENCE [LARGE SCALE GENOMIC DNA]</scope>
    <source>
        <strain evidence="11">DSM 20403</strain>
    </source>
</reference>
<dbReference type="Proteomes" id="UP000182635">
    <property type="component" value="Unassembled WGS sequence"/>
</dbReference>
<dbReference type="PANTHER" id="PTHR34448:SF3">
    <property type="entry name" value="AMINOPEPTIDASE AMPS"/>
    <property type="match status" value="1"/>
</dbReference>
<keyword evidence="6" id="KW-0645">Protease</keyword>
<dbReference type="InterPro" id="IPR052170">
    <property type="entry name" value="M29_Exopeptidase"/>
</dbReference>
<sequence length="406" mass="45292">MDFDERLEKYAELIVKTGVNVQKGQPVILYISVDQAKLARLIVAKAYETGAGRVFVKWRDDFINRKFIENASDEFLNDMPDWEKAEGKWIADEKAARISVISSDPNALSGVDTKRVAAWNKTCDDALEPVMDATINHKLAWTVVGAASPAWAKQVFPELDEKAATERLWEKIFDTARVTEDPVKEWERHAEKLHEKAAWLNEEQFKELHYTSPVTDLTIGLPKNHYWAGGSKENSLGIKFMANMPTEEVFTAPDNRRINGYVTATKPLSYAGNILEGMRFSFKDGKVVEATAEKGQDVLDELLKNAGADSLGEVSLVPDESPISQSGIIFYNTLYDENASDHLALGAAYPFNVQGGREMSNEELLEHGINVSKTHVDFMVGSSEMNIDGIKEDGTVVPVFRNGNWA</sequence>
<evidence type="ECO:0000313" key="11">
    <source>
        <dbReference type="Proteomes" id="UP000182635"/>
    </source>
</evidence>
<name>A0A1I2RXI1_9LACO</name>
<dbReference type="EMBL" id="FOPI01000022">
    <property type="protein sequence ID" value="SFG45395.1"/>
    <property type="molecule type" value="Genomic_DNA"/>
</dbReference>
<dbReference type="GO" id="GO:0008237">
    <property type="term" value="F:metallopeptidase activity"/>
    <property type="evidence" value="ECO:0007669"/>
    <property type="project" value="UniProtKB-KW"/>
</dbReference>
<evidence type="ECO:0000256" key="9">
    <source>
        <dbReference type="ARBA" id="ARBA00023049"/>
    </source>
</evidence>
<evidence type="ECO:0000256" key="8">
    <source>
        <dbReference type="ARBA" id="ARBA00022801"/>
    </source>
</evidence>
<gene>
    <name evidence="10" type="ORF">SAMN02910432_01446</name>
</gene>
<evidence type="ECO:0000313" key="10">
    <source>
        <dbReference type="EMBL" id="SFG45395.1"/>
    </source>
</evidence>
<evidence type="ECO:0000256" key="3">
    <source>
        <dbReference type="ARBA" id="ARBA00001947"/>
    </source>
</evidence>
<keyword evidence="7" id="KW-0479">Metal-binding</keyword>
<dbReference type="GO" id="GO:0006508">
    <property type="term" value="P:proteolysis"/>
    <property type="evidence" value="ECO:0007669"/>
    <property type="project" value="UniProtKB-KW"/>
</dbReference>
<dbReference type="SUPFAM" id="SSF144052">
    <property type="entry name" value="Thermophilic metalloprotease-like"/>
    <property type="match status" value="1"/>
</dbReference>
<dbReference type="GO" id="GO:0004177">
    <property type="term" value="F:aminopeptidase activity"/>
    <property type="evidence" value="ECO:0007669"/>
    <property type="project" value="UniProtKB-KW"/>
</dbReference>
<keyword evidence="9" id="KW-0482">Metalloprotease</keyword>
<evidence type="ECO:0000256" key="6">
    <source>
        <dbReference type="ARBA" id="ARBA00022670"/>
    </source>
</evidence>
<evidence type="ECO:0000256" key="5">
    <source>
        <dbReference type="ARBA" id="ARBA00022438"/>
    </source>
</evidence>
<accession>A0A1I2RXI1</accession>
<dbReference type="RefSeq" id="WP_046922039.1">
    <property type="nucleotide sequence ID" value="NZ_AYYL01000013.1"/>
</dbReference>
<dbReference type="InterPro" id="IPR000787">
    <property type="entry name" value="Peptidase_M29"/>
</dbReference>
<dbReference type="AlphaFoldDB" id="A0A1I2RXI1"/>
<dbReference type="Pfam" id="PF02073">
    <property type="entry name" value="Peptidase_M29"/>
    <property type="match status" value="1"/>
</dbReference>
<dbReference type="GO" id="GO:0046872">
    <property type="term" value="F:metal ion binding"/>
    <property type="evidence" value="ECO:0007669"/>
    <property type="project" value="UniProtKB-KW"/>
</dbReference>
<comment type="cofactor">
    <cofactor evidence="1">
        <name>Co(2+)</name>
        <dbReference type="ChEBI" id="CHEBI:48828"/>
    </cofactor>
</comment>
<dbReference type="InterPro" id="IPR035097">
    <property type="entry name" value="M29_N-terminal"/>
</dbReference>
<comment type="cofactor">
    <cofactor evidence="3">
        <name>Zn(2+)</name>
        <dbReference type="ChEBI" id="CHEBI:29105"/>
    </cofactor>
</comment>
<keyword evidence="8" id="KW-0378">Hydrolase</keyword>
<evidence type="ECO:0000256" key="2">
    <source>
        <dbReference type="ARBA" id="ARBA00001946"/>
    </source>
</evidence>
<proteinExistence type="inferred from homology"/>
<evidence type="ECO:0000256" key="1">
    <source>
        <dbReference type="ARBA" id="ARBA00001941"/>
    </source>
</evidence>
<evidence type="ECO:0000256" key="7">
    <source>
        <dbReference type="ARBA" id="ARBA00022723"/>
    </source>
</evidence>
<evidence type="ECO:0000256" key="4">
    <source>
        <dbReference type="ARBA" id="ARBA00008236"/>
    </source>
</evidence>
<comment type="similarity">
    <text evidence="4">Belongs to the peptidase M29 family.</text>
</comment>
<dbReference type="PRINTS" id="PR00919">
    <property type="entry name" value="THERMOPTASE"/>
</dbReference>